<feature type="binding site" evidence="18">
    <location>
        <position position="337"/>
    </location>
    <ligand>
        <name>ATP</name>
        <dbReference type="ChEBI" id="CHEBI:30616"/>
    </ligand>
</feature>
<evidence type="ECO:0000256" key="7">
    <source>
        <dbReference type="ARBA" id="ARBA00022563"/>
    </source>
</evidence>
<evidence type="ECO:0000256" key="6">
    <source>
        <dbReference type="ARBA" id="ARBA00022490"/>
    </source>
</evidence>
<dbReference type="GO" id="GO:0005743">
    <property type="term" value="C:mitochondrial inner membrane"/>
    <property type="evidence" value="ECO:0007669"/>
    <property type="project" value="UniProtKB-SubCell"/>
</dbReference>
<dbReference type="FunFam" id="3.40.1190.10:FF:000009">
    <property type="entry name" value="Folylpolyglutamate synthase"/>
    <property type="match status" value="1"/>
</dbReference>
<keyword evidence="13 19" id="KW-0460">Magnesium</keyword>
<evidence type="ECO:0000256" key="3">
    <source>
        <dbReference type="ARBA" id="ARBA00004496"/>
    </source>
</evidence>
<evidence type="ECO:0000256" key="1">
    <source>
        <dbReference type="ARBA" id="ARBA00004273"/>
    </source>
</evidence>
<dbReference type="GO" id="GO:0004326">
    <property type="term" value="F:tetrahydrofolylpolyglutamate synthase activity"/>
    <property type="evidence" value="ECO:0007669"/>
    <property type="project" value="UniProtKB-EC"/>
</dbReference>
<dbReference type="NCBIfam" id="TIGR01499">
    <property type="entry name" value="folC"/>
    <property type="match status" value="1"/>
</dbReference>
<comment type="pathway">
    <text evidence="4 17">Cofactor biosynthesis; tetrahydrofolylpolyglutamate biosynthesis.</text>
</comment>
<evidence type="ECO:0000256" key="2">
    <source>
        <dbReference type="ARBA" id="ARBA00004305"/>
    </source>
</evidence>
<keyword evidence="11" id="KW-0999">Mitochondrion inner membrane</keyword>
<dbReference type="InterPro" id="IPR023600">
    <property type="entry name" value="Folylpolyglutamate_synth_euk"/>
</dbReference>
<evidence type="ECO:0000256" key="9">
    <source>
        <dbReference type="ARBA" id="ARBA00022723"/>
    </source>
</evidence>
<evidence type="ECO:0000256" key="16">
    <source>
        <dbReference type="ARBA" id="ARBA00047493"/>
    </source>
</evidence>
<dbReference type="GO" id="GO:0046872">
    <property type="term" value="F:metal ion binding"/>
    <property type="evidence" value="ECO:0007669"/>
    <property type="project" value="UniProtKB-KW"/>
</dbReference>
<dbReference type="GO" id="GO:0006730">
    <property type="term" value="P:one-carbon metabolic process"/>
    <property type="evidence" value="ECO:0007669"/>
    <property type="project" value="UniProtKB-KW"/>
</dbReference>
<evidence type="ECO:0000256" key="13">
    <source>
        <dbReference type="ARBA" id="ARBA00022842"/>
    </source>
</evidence>
<feature type="binding site" evidence="19">
    <location>
        <position position="104"/>
    </location>
    <ligand>
        <name>Mg(2+)</name>
        <dbReference type="ChEBI" id="CHEBI:18420"/>
        <label>1</label>
    </ligand>
</feature>
<evidence type="ECO:0000256" key="19">
    <source>
        <dbReference type="PIRSR" id="PIRSR038895-2"/>
    </source>
</evidence>
<keyword evidence="6" id="KW-0963">Cytoplasm</keyword>
<name>A0A8H6FUB4_9LECA</name>
<dbReference type="GO" id="GO:0005829">
    <property type="term" value="C:cytosol"/>
    <property type="evidence" value="ECO:0007669"/>
    <property type="project" value="TreeGrafter"/>
</dbReference>
<dbReference type="Proteomes" id="UP000578531">
    <property type="component" value="Unassembled WGS sequence"/>
</dbReference>
<evidence type="ECO:0000256" key="17">
    <source>
        <dbReference type="PIRNR" id="PIRNR038895"/>
    </source>
</evidence>
<comment type="function">
    <text evidence="17">Catalyzes conversion of folates to polyglutamate derivatives allowing concentration of folate compounds in the cell and the intracellular retention of these cofactors, which are important substrates for most of the folate-dependent enzymes that are involved in one-carbon transfer reactions involved in purine, pyrimidine and amino acid synthesis.</text>
</comment>
<dbReference type="InterPro" id="IPR036615">
    <property type="entry name" value="Mur_ligase_C_dom_sf"/>
</dbReference>
<evidence type="ECO:0000256" key="8">
    <source>
        <dbReference type="ARBA" id="ARBA00022598"/>
    </source>
</evidence>
<dbReference type="Gene3D" id="3.40.1190.10">
    <property type="entry name" value="Mur-like, catalytic domain"/>
    <property type="match status" value="1"/>
</dbReference>
<keyword evidence="14" id="KW-0496">Mitochondrion</keyword>
<accession>A0A8H6FUB4</accession>
<comment type="subcellular location">
    <subcellularLocation>
        <location evidence="3">Cytoplasm</location>
    </subcellularLocation>
    <subcellularLocation>
        <location evidence="1">Mitochondrion inner membrane</location>
    </subcellularLocation>
    <subcellularLocation>
        <location evidence="2">Mitochondrion matrix</location>
    </subcellularLocation>
</comment>
<evidence type="ECO:0000256" key="4">
    <source>
        <dbReference type="ARBA" id="ARBA00005150"/>
    </source>
</evidence>
<evidence type="ECO:0000256" key="11">
    <source>
        <dbReference type="ARBA" id="ARBA00022792"/>
    </source>
</evidence>
<dbReference type="GeneID" id="59288712"/>
<dbReference type="RefSeq" id="XP_037164224.1">
    <property type="nucleotide sequence ID" value="XM_037308960.1"/>
</dbReference>
<dbReference type="SUPFAM" id="SSF53623">
    <property type="entry name" value="MurD-like peptide ligases, catalytic domain"/>
    <property type="match status" value="1"/>
</dbReference>
<dbReference type="PIRSF" id="PIRSF038895">
    <property type="entry name" value="FPGS"/>
    <property type="match status" value="1"/>
</dbReference>
<keyword evidence="12 18" id="KW-0067">ATP-binding</keyword>
<sequence>MASRTYADAVAALNTLQTNFAIVDAIRNSGKGMNKNSIPEMVEWCRRIGYEPSDFNRLNAIHIAGTKGKGSTSAFISSMLGQYRFPSTRKPERPLLRKIGLYTSPHLRYVRERIQINNQPLSEEAFARYFFETWDRLEEAARAKGEPPDTTAKPGYFRFLTLMAYHTYMSEGVDTAITECGIGGEYDSTNVLVKPTVTGITSLGIDHTAMLGNTVEEIAWHKGGIMKASAPCFTAPQPPAAIEVLQKRADEVPTKLHVVGRNPLLEDVKLGLAADFQKINASLAVAIADAHLVALGQEDPKRHDDMLPPEFIRGLEEVRWSGRCETRREKNIAWHIDGGHTLESIEVAGSWFASQIPPIRSRKRTRILLFNQQTRDANALAKALHRTLASALQNEQPFTHAVFCTNMTFREEGYRPDLMSMNTSAAAAEKLDVQRGLAETWRGIDPQTIVEVKLSIEEAVGWCKDVAGVEKGDAEGEVMVLVTGSVHLVGGFLEVLETGKSLDRGHVSSGNFALNMQKDSTFFSTKISCLAHAVKCIVHSTQWSQSLPCPTPS</sequence>
<gene>
    <name evidence="20" type="ORF">HO173_007055</name>
</gene>
<feature type="binding site" evidence="19">
    <location>
        <position position="207"/>
    </location>
    <ligand>
        <name>Mg(2+)</name>
        <dbReference type="ChEBI" id="CHEBI:18420"/>
        <label>1</label>
    </ligand>
</feature>
<dbReference type="InterPro" id="IPR036565">
    <property type="entry name" value="Mur-like_cat_sf"/>
</dbReference>
<evidence type="ECO:0000313" key="20">
    <source>
        <dbReference type="EMBL" id="KAF6234835.1"/>
    </source>
</evidence>
<protein>
    <recommendedName>
        <fullName evidence="17">Folylpolyglutamate synthase</fullName>
        <ecNumber evidence="17">6.3.2.17</ecNumber>
    </recommendedName>
    <alternativeName>
        <fullName evidence="17">Folylpoly-gamma-glutamate synthetase</fullName>
    </alternativeName>
    <alternativeName>
        <fullName evidence="17">Tetrahydrofolylpolyglutamate synthase</fullName>
    </alternativeName>
</protein>
<dbReference type="Gene3D" id="3.90.190.20">
    <property type="entry name" value="Mur ligase, C-terminal domain"/>
    <property type="match status" value="1"/>
</dbReference>
<keyword evidence="21" id="KW-1185">Reference proteome</keyword>
<dbReference type="PANTHER" id="PTHR11136">
    <property type="entry name" value="FOLYLPOLYGLUTAMATE SYNTHASE-RELATED"/>
    <property type="match status" value="1"/>
</dbReference>
<evidence type="ECO:0000256" key="10">
    <source>
        <dbReference type="ARBA" id="ARBA00022741"/>
    </source>
</evidence>
<feature type="binding site" evidence="19">
    <location>
        <position position="179"/>
    </location>
    <ligand>
        <name>Mg(2+)</name>
        <dbReference type="ChEBI" id="CHEBI:18420"/>
        <label>1</label>
    </ligand>
</feature>
<keyword evidence="10 18" id="KW-0547">Nucleotide-binding</keyword>
<proteinExistence type="inferred from homology"/>
<evidence type="ECO:0000256" key="5">
    <source>
        <dbReference type="ARBA" id="ARBA00008276"/>
    </source>
</evidence>
<evidence type="ECO:0000256" key="18">
    <source>
        <dbReference type="PIRSR" id="PIRSR038895-1"/>
    </source>
</evidence>
<comment type="cofactor">
    <cofactor evidence="17">
        <name>a monovalent cation</name>
        <dbReference type="ChEBI" id="CHEBI:60242"/>
    </cofactor>
    <text evidence="17">A monovalent cation.</text>
</comment>
<dbReference type="EC" id="6.3.2.17" evidence="17"/>
<evidence type="ECO:0000256" key="15">
    <source>
        <dbReference type="ARBA" id="ARBA00023136"/>
    </source>
</evidence>
<dbReference type="GO" id="GO:0005524">
    <property type="term" value="F:ATP binding"/>
    <property type="evidence" value="ECO:0007669"/>
    <property type="project" value="UniProtKB-KW"/>
</dbReference>
<evidence type="ECO:0000313" key="21">
    <source>
        <dbReference type="Proteomes" id="UP000578531"/>
    </source>
</evidence>
<evidence type="ECO:0000256" key="12">
    <source>
        <dbReference type="ARBA" id="ARBA00022840"/>
    </source>
</evidence>
<reference evidence="20 21" key="1">
    <citation type="journal article" date="2020" name="Genomics">
        <title>Complete, high-quality genomes from long-read metagenomic sequencing of two wolf lichen thalli reveals enigmatic genome architecture.</title>
        <authorList>
            <person name="McKenzie S.K."/>
            <person name="Walston R.F."/>
            <person name="Allen J.L."/>
        </authorList>
    </citation>
    <scope>NUCLEOTIDE SEQUENCE [LARGE SCALE GENOMIC DNA]</scope>
    <source>
        <strain evidence="20">WasteWater2</strain>
    </source>
</reference>
<feature type="binding site" evidence="18">
    <location>
        <position position="323"/>
    </location>
    <ligand>
        <name>ATP</name>
        <dbReference type="ChEBI" id="CHEBI:30616"/>
    </ligand>
</feature>
<comment type="similarity">
    <text evidence="5 17">Belongs to the folylpolyglutamate synthase family.</text>
</comment>
<dbReference type="InterPro" id="IPR001645">
    <property type="entry name" value="Folylpolyglutamate_synth"/>
</dbReference>
<organism evidence="20 21">
    <name type="scientific">Letharia columbiana</name>
    <dbReference type="NCBI Taxonomy" id="112416"/>
    <lineage>
        <taxon>Eukaryota</taxon>
        <taxon>Fungi</taxon>
        <taxon>Dikarya</taxon>
        <taxon>Ascomycota</taxon>
        <taxon>Pezizomycotina</taxon>
        <taxon>Lecanoromycetes</taxon>
        <taxon>OSLEUM clade</taxon>
        <taxon>Lecanoromycetidae</taxon>
        <taxon>Lecanorales</taxon>
        <taxon>Lecanorineae</taxon>
        <taxon>Parmeliaceae</taxon>
        <taxon>Letharia</taxon>
    </lineage>
</organism>
<dbReference type="UniPathway" id="UPA00850"/>
<keyword evidence="7 17" id="KW-0554">One-carbon metabolism</keyword>
<keyword evidence="15" id="KW-0472">Membrane</keyword>
<dbReference type="EMBL" id="JACCJC010000028">
    <property type="protein sequence ID" value="KAF6234835.1"/>
    <property type="molecule type" value="Genomic_DNA"/>
</dbReference>
<comment type="caution">
    <text evidence="20">The sequence shown here is derived from an EMBL/GenBank/DDBJ whole genome shotgun (WGS) entry which is preliminary data.</text>
</comment>
<dbReference type="AlphaFoldDB" id="A0A8H6FUB4"/>
<dbReference type="OrthoDB" id="5212574at2759"/>
<dbReference type="SUPFAM" id="SSF53244">
    <property type="entry name" value="MurD-like peptide ligases, peptide-binding domain"/>
    <property type="match status" value="1"/>
</dbReference>
<comment type="catalytic activity">
    <reaction evidence="16 17">
        <text>(6S)-5,6,7,8-tetrahydrofolyl-(gamma-L-Glu)(n) + L-glutamate + ATP = (6S)-5,6,7,8-tetrahydrofolyl-(gamma-L-Glu)(n+1) + ADP + phosphate + H(+)</text>
        <dbReference type="Rhea" id="RHEA:10580"/>
        <dbReference type="Rhea" id="RHEA-COMP:14738"/>
        <dbReference type="Rhea" id="RHEA-COMP:14740"/>
        <dbReference type="ChEBI" id="CHEBI:15378"/>
        <dbReference type="ChEBI" id="CHEBI:29985"/>
        <dbReference type="ChEBI" id="CHEBI:30616"/>
        <dbReference type="ChEBI" id="CHEBI:43474"/>
        <dbReference type="ChEBI" id="CHEBI:141005"/>
        <dbReference type="ChEBI" id="CHEBI:456216"/>
        <dbReference type="EC" id="6.3.2.17"/>
    </reaction>
</comment>
<keyword evidence="9 19" id="KW-0479">Metal-binding</keyword>
<evidence type="ECO:0000256" key="14">
    <source>
        <dbReference type="ARBA" id="ARBA00023128"/>
    </source>
</evidence>
<dbReference type="GO" id="GO:0005759">
    <property type="term" value="C:mitochondrial matrix"/>
    <property type="evidence" value="ECO:0007669"/>
    <property type="project" value="UniProtKB-SubCell"/>
</dbReference>
<dbReference type="PANTHER" id="PTHR11136:SF5">
    <property type="entry name" value="FOLYLPOLYGLUTAMATE SYNTHASE, MITOCHONDRIAL"/>
    <property type="match status" value="1"/>
</dbReference>
<keyword evidence="8 17" id="KW-0436">Ligase</keyword>